<dbReference type="RefSeq" id="WP_039097340.1">
    <property type="nucleotide sequence ID" value="NZ_JTDN01000002.1"/>
</dbReference>
<evidence type="ECO:0000256" key="10">
    <source>
        <dbReference type="RuleBase" id="RU361207"/>
    </source>
</evidence>
<accession>A0A0B2BYG4</accession>
<evidence type="ECO:0000256" key="3">
    <source>
        <dbReference type="ARBA" id="ARBA00012560"/>
    </source>
</evidence>
<evidence type="ECO:0000313" key="11">
    <source>
        <dbReference type="EMBL" id="KHL24875.1"/>
    </source>
</evidence>
<evidence type="ECO:0000256" key="6">
    <source>
        <dbReference type="ARBA" id="ARBA00022679"/>
    </source>
</evidence>
<comment type="caution">
    <text evidence="11">The sequence shown here is derived from an EMBL/GenBank/DDBJ whole genome shotgun (WGS) entry which is preliminary data.</text>
</comment>
<dbReference type="PANTHER" id="PTHR32438:SF5">
    <property type="entry name" value="4-ALPHA-GLUCANOTRANSFERASE DPE1, CHLOROPLASTIC_AMYLOPLASTIC"/>
    <property type="match status" value="1"/>
</dbReference>
<comment type="similarity">
    <text evidence="2 10">Belongs to the disproportionating enzyme family.</text>
</comment>
<dbReference type="SUPFAM" id="SSF51445">
    <property type="entry name" value="(Trans)glycosidases"/>
    <property type="match status" value="1"/>
</dbReference>
<dbReference type="PANTHER" id="PTHR32438">
    <property type="entry name" value="4-ALPHA-GLUCANOTRANSFERASE DPE1, CHLOROPLASTIC/AMYLOPLASTIC"/>
    <property type="match status" value="1"/>
</dbReference>
<dbReference type="InterPro" id="IPR003385">
    <property type="entry name" value="Glyco_hydro_77"/>
</dbReference>
<dbReference type="OrthoDB" id="9761577at2"/>
<dbReference type="AlphaFoldDB" id="A0A0B2BYG4"/>
<evidence type="ECO:0000313" key="12">
    <source>
        <dbReference type="Proteomes" id="UP000030988"/>
    </source>
</evidence>
<keyword evidence="7 10" id="KW-0119">Carbohydrate metabolism</keyword>
<keyword evidence="5 10" id="KW-0328">Glycosyltransferase</keyword>
<evidence type="ECO:0000256" key="7">
    <source>
        <dbReference type="ARBA" id="ARBA00023277"/>
    </source>
</evidence>
<protein>
    <recommendedName>
        <fullName evidence="4 10">4-alpha-glucanotransferase</fullName>
        <ecNumber evidence="3 10">2.4.1.25</ecNumber>
    </recommendedName>
    <alternativeName>
        <fullName evidence="8 10">Amylomaltase</fullName>
    </alternativeName>
    <alternativeName>
        <fullName evidence="9 10">Disproportionating enzyme</fullName>
    </alternativeName>
</protein>
<organism evidence="11 12">
    <name type="scientific">Croceibacterium mercuriale</name>
    <dbReference type="NCBI Taxonomy" id="1572751"/>
    <lineage>
        <taxon>Bacteria</taxon>
        <taxon>Pseudomonadati</taxon>
        <taxon>Pseudomonadota</taxon>
        <taxon>Alphaproteobacteria</taxon>
        <taxon>Sphingomonadales</taxon>
        <taxon>Erythrobacteraceae</taxon>
        <taxon>Croceibacterium</taxon>
    </lineage>
</organism>
<evidence type="ECO:0000256" key="4">
    <source>
        <dbReference type="ARBA" id="ARBA00020295"/>
    </source>
</evidence>
<dbReference type="STRING" id="1572751.PK98_13435"/>
<comment type="catalytic activity">
    <reaction evidence="1 10">
        <text>Transfers a segment of a (1-&gt;4)-alpha-D-glucan to a new position in an acceptor, which may be glucose or a (1-&gt;4)-alpha-D-glucan.</text>
        <dbReference type="EC" id="2.4.1.25"/>
    </reaction>
</comment>
<keyword evidence="6 10" id="KW-0808">Transferase</keyword>
<dbReference type="Proteomes" id="UP000030988">
    <property type="component" value="Unassembled WGS sequence"/>
</dbReference>
<dbReference type="GO" id="GO:0005975">
    <property type="term" value="P:carbohydrate metabolic process"/>
    <property type="evidence" value="ECO:0007669"/>
    <property type="project" value="InterPro"/>
</dbReference>
<evidence type="ECO:0000256" key="1">
    <source>
        <dbReference type="ARBA" id="ARBA00000439"/>
    </source>
</evidence>
<dbReference type="EMBL" id="JTDN01000002">
    <property type="protein sequence ID" value="KHL24875.1"/>
    <property type="molecule type" value="Genomic_DNA"/>
</dbReference>
<sequence length="670" mass="71180">MSAVTELARAVGLQPEWDDAQARPQVTAEDDLARVLAALGYPAGSEAEIAASHEKLAAERAARNFLSVDLGDDLLINDVGMAKAEVMLEDGGGMILPLTAYGSGQLRLPTSRITTPGYHQLQVGGRDYTLAVAPRRCFSFADAAPGRRLWGSAAQIASLVDDRPSAFGDFGTLAGAAAALGQAGADALAISPAHALFPADPSRFSPYAPSSRLFLNILYADPRLVGGTLPGGAGGELIDWAEAIPARIAALRAAYDARSDAVRQQVAAFEAKGGQELRLHATFDALHAHFFATGAGGWQGWPPEFHDAQGTAVQRFADEHAEEIGFYLFAQWLAEGSLAAAQGAAKQAGMAIGLIADLAVGMDGGGSHAWSRPDDLLTGLSIGAPPDLLGPQGQDWGITSFAPMALQRTGFAGFIGTVRSAITHAGGIRIDHILGLNRLWLVPHGVPSKQGAYITYPLDDYLRILAIESHRARAVVIGEDLGTVPEGLRPRLAARAVHGMNVLWFEREDDGAFIPPADYRASSVAMTGTHDLATVAGWWKGRDVDWAWRLGRSRADSKDDDLHERQRDRAQLWEAIRQTGSAHGPCPADWDRDPVVDAAAAHIGTASAELVILPLEDLVGLDEQPNLPGTIDEHPNWRRRLPAPVPDLLASPQIASRARRIGAARKGNPA</sequence>
<dbReference type="Pfam" id="PF02446">
    <property type="entry name" value="Glyco_hydro_77"/>
    <property type="match status" value="1"/>
</dbReference>
<evidence type="ECO:0000256" key="2">
    <source>
        <dbReference type="ARBA" id="ARBA00005684"/>
    </source>
</evidence>
<name>A0A0B2BYG4_9SPHN</name>
<dbReference type="InterPro" id="IPR017853">
    <property type="entry name" value="GH"/>
</dbReference>
<dbReference type="EC" id="2.4.1.25" evidence="3 10"/>
<gene>
    <name evidence="11" type="ORF">PK98_13435</name>
</gene>
<proteinExistence type="inferred from homology"/>
<evidence type="ECO:0000256" key="9">
    <source>
        <dbReference type="ARBA" id="ARBA00031501"/>
    </source>
</evidence>
<evidence type="ECO:0000256" key="5">
    <source>
        <dbReference type="ARBA" id="ARBA00022676"/>
    </source>
</evidence>
<dbReference type="GO" id="GO:0004134">
    <property type="term" value="F:4-alpha-glucanotransferase activity"/>
    <property type="evidence" value="ECO:0007669"/>
    <property type="project" value="UniProtKB-EC"/>
</dbReference>
<dbReference type="NCBIfam" id="TIGR00217">
    <property type="entry name" value="malQ"/>
    <property type="match status" value="1"/>
</dbReference>
<dbReference type="Gene3D" id="3.20.20.80">
    <property type="entry name" value="Glycosidases"/>
    <property type="match status" value="1"/>
</dbReference>
<reference evidence="11 12" key="1">
    <citation type="submission" date="2014-11" db="EMBL/GenBank/DDBJ databases">
        <title>Draft genome sequence of Kirrobacter mercurialis.</title>
        <authorList>
            <person name="Coil D.A."/>
            <person name="Eisen J.A."/>
        </authorList>
    </citation>
    <scope>NUCLEOTIDE SEQUENCE [LARGE SCALE GENOMIC DNA]</scope>
    <source>
        <strain evidence="11 12">Coronado</strain>
    </source>
</reference>
<keyword evidence="12" id="KW-1185">Reference proteome</keyword>
<evidence type="ECO:0000256" key="8">
    <source>
        <dbReference type="ARBA" id="ARBA00031423"/>
    </source>
</evidence>